<accession>A0A246JVI1</accession>
<proteinExistence type="predicted"/>
<protein>
    <submittedName>
        <fullName evidence="1">Uncharacterized protein</fullName>
    </submittedName>
</protein>
<dbReference type="AlphaFoldDB" id="A0A246JVI1"/>
<comment type="caution">
    <text evidence="1">The sequence shown here is derived from an EMBL/GenBank/DDBJ whole genome shotgun (WGS) entry which is preliminary data.</text>
</comment>
<dbReference type="Proteomes" id="UP000197361">
    <property type="component" value="Unassembled WGS sequence"/>
</dbReference>
<name>A0A246JVI1_9SPHN</name>
<dbReference type="EMBL" id="NISK01000002">
    <property type="protein sequence ID" value="OWQ97085.1"/>
    <property type="molecule type" value="Genomic_DNA"/>
</dbReference>
<organism evidence="1 2">
    <name type="scientific">Sphingopyxis bauzanensis</name>
    <dbReference type="NCBI Taxonomy" id="651663"/>
    <lineage>
        <taxon>Bacteria</taxon>
        <taxon>Pseudomonadati</taxon>
        <taxon>Pseudomonadota</taxon>
        <taxon>Alphaproteobacteria</taxon>
        <taxon>Sphingomonadales</taxon>
        <taxon>Sphingomonadaceae</taxon>
        <taxon>Sphingopyxis</taxon>
    </lineage>
</organism>
<gene>
    <name evidence="1" type="ORF">CDQ92_08375</name>
</gene>
<reference evidence="1 2" key="1">
    <citation type="journal article" date="2010" name="Int. J. Syst. Evol. Microbiol.">
        <title>Sphingopyxis bauzanensis sp. nov., a psychrophilic bacterium isolated from soil.</title>
        <authorList>
            <person name="Zhang D.C."/>
            <person name="Liu H.C."/>
            <person name="Xin Y.H."/>
            <person name="Zhou Y.G."/>
            <person name="Schinner F."/>
            <person name="Margesin R."/>
        </authorList>
    </citation>
    <scope>NUCLEOTIDE SEQUENCE [LARGE SCALE GENOMIC DNA]</scope>
    <source>
        <strain evidence="1 2">DSM 22271</strain>
    </source>
</reference>
<evidence type="ECO:0000313" key="2">
    <source>
        <dbReference type="Proteomes" id="UP000197361"/>
    </source>
</evidence>
<evidence type="ECO:0000313" key="1">
    <source>
        <dbReference type="EMBL" id="OWQ97085.1"/>
    </source>
</evidence>
<keyword evidence="2" id="KW-1185">Reference proteome</keyword>
<sequence>MEGLTVFAGYEKPWRHQMPILKAIARRSFVRLVSMLRPGEMKGNSGHRRRHLGETWLIAASAFS</sequence>